<feature type="non-terminal residue" evidence="1">
    <location>
        <position position="1"/>
    </location>
</feature>
<dbReference type="Proteomes" id="UP001164539">
    <property type="component" value="Chromosome 14"/>
</dbReference>
<keyword evidence="1" id="KW-0689">Ribosomal protein</keyword>
<comment type="caution">
    <text evidence="1">The sequence shown here is derived from an EMBL/GenBank/DDBJ whole genome shotgun (WGS) entry which is preliminary data.</text>
</comment>
<organism evidence="1 2">
    <name type="scientific">Melia azedarach</name>
    <name type="common">Chinaberry tree</name>
    <dbReference type="NCBI Taxonomy" id="155640"/>
    <lineage>
        <taxon>Eukaryota</taxon>
        <taxon>Viridiplantae</taxon>
        <taxon>Streptophyta</taxon>
        <taxon>Embryophyta</taxon>
        <taxon>Tracheophyta</taxon>
        <taxon>Spermatophyta</taxon>
        <taxon>Magnoliopsida</taxon>
        <taxon>eudicotyledons</taxon>
        <taxon>Gunneridae</taxon>
        <taxon>Pentapetalae</taxon>
        <taxon>rosids</taxon>
        <taxon>malvids</taxon>
        <taxon>Sapindales</taxon>
        <taxon>Meliaceae</taxon>
        <taxon>Melia</taxon>
    </lineage>
</organism>
<keyword evidence="2" id="KW-1185">Reference proteome</keyword>
<reference evidence="1 2" key="1">
    <citation type="journal article" date="2023" name="Science">
        <title>Complex scaffold remodeling in plant triterpene biosynthesis.</title>
        <authorList>
            <person name="De La Pena R."/>
            <person name="Hodgson H."/>
            <person name="Liu J.C."/>
            <person name="Stephenson M.J."/>
            <person name="Martin A.C."/>
            <person name="Owen C."/>
            <person name="Harkess A."/>
            <person name="Leebens-Mack J."/>
            <person name="Jimenez L.E."/>
            <person name="Osbourn A."/>
            <person name="Sattely E.S."/>
        </authorList>
    </citation>
    <scope>NUCLEOTIDE SEQUENCE [LARGE SCALE GENOMIC DNA]</scope>
    <source>
        <strain evidence="2">cv. JPN11</strain>
        <tissue evidence="1">Leaf</tissue>
    </source>
</reference>
<proteinExistence type="predicted"/>
<dbReference type="EMBL" id="CM051407">
    <property type="protein sequence ID" value="KAJ4701638.1"/>
    <property type="molecule type" value="Genomic_DNA"/>
</dbReference>
<evidence type="ECO:0000313" key="2">
    <source>
        <dbReference type="Proteomes" id="UP001164539"/>
    </source>
</evidence>
<gene>
    <name evidence="1" type="ORF">OWV82_024850</name>
</gene>
<protein>
    <submittedName>
        <fullName evidence="1">40S ribosomal protein S29</fullName>
    </submittedName>
</protein>
<sequence>FLLIFLKSFCGGVLRARVFCDYQQAQKKNGSLERMELSPQELRTWLSRLPCLWKSSWDYPEVWTDVLQAVFPQQCQGNWLHQVSLNVEKISHLRSGKFFVKDDG</sequence>
<evidence type="ECO:0000313" key="1">
    <source>
        <dbReference type="EMBL" id="KAJ4701638.1"/>
    </source>
</evidence>
<name>A0ACC1WRQ7_MELAZ</name>
<keyword evidence="1" id="KW-0687">Ribonucleoprotein</keyword>
<accession>A0ACC1WRQ7</accession>